<name>A0AAV0DR69_9ASTE</name>
<sequence>MAAEMLLLDVKPETQRWTCRLTVIEKQNVRSAKNSPCKFMPIVLLDSAGTKVKATAFEGDIEGIDKRLTLYSTYLISNAYVKPLTELRYCVDESYKYVWSFTRRTMIQDVDAEEGNDAREQAEADTKQFWELYTCYLTDEKISILAAIVAKLPRAFIVTDDGQKVAWDVVVVDEDCTPLPLTMWGDFVVRHGSEIEKRLSGGECPLVLISKVAINLFQGLTLSTRFDSHMVLDPTGERALLLKKWVAANAAKIELMVVDKKYEHALRAIACPASQPRTTISCVETQLNTIPIVWVYGKLNFADTSGDGSYVGCDYCNRRVHGIDGVTFECLFCGQKQGTSVKRYVCSATLSDSSGCIPVTLFTSDILHLMEIVSMDPNVELDLEALDAKLQSAPIIAGVRRSKSSEGGLQKNPYSIVLVSNGKAPPAPAAARTATSSAAAPEVALDAASARKRKLDFKSAEDVHYAAPTAAAKDTLPTETTEKEPLSNVRQRKRKPATG</sequence>
<evidence type="ECO:0000313" key="3">
    <source>
        <dbReference type="Proteomes" id="UP001152523"/>
    </source>
</evidence>
<evidence type="ECO:0000256" key="1">
    <source>
        <dbReference type="SAM" id="MobiDB-lite"/>
    </source>
</evidence>
<accession>A0AAV0DR69</accession>
<reference evidence="2" key="1">
    <citation type="submission" date="2022-07" db="EMBL/GenBank/DDBJ databases">
        <authorList>
            <person name="Macas J."/>
            <person name="Novak P."/>
            <person name="Neumann P."/>
        </authorList>
    </citation>
    <scope>NUCLEOTIDE SEQUENCE</scope>
</reference>
<keyword evidence="3" id="KW-1185">Reference proteome</keyword>
<dbReference type="EMBL" id="CAMAPF010000141">
    <property type="protein sequence ID" value="CAH9107231.1"/>
    <property type="molecule type" value="Genomic_DNA"/>
</dbReference>
<protein>
    <recommendedName>
        <fullName evidence="4">Replication factor A C-terminal domain-containing protein</fullName>
    </recommendedName>
</protein>
<feature type="compositionally biased region" description="Basic residues" evidence="1">
    <location>
        <begin position="490"/>
        <end position="499"/>
    </location>
</feature>
<evidence type="ECO:0008006" key="4">
    <source>
        <dbReference type="Google" id="ProtNLM"/>
    </source>
</evidence>
<dbReference type="Gene3D" id="2.40.50.140">
    <property type="entry name" value="Nucleic acid-binding proteins"/>
    <property type="match status" value="3"/>
</dbReference>
<proteinExistence type="predicted"/>
<evidence type="ECO:0000313" key="2">
    <source>
        <dbReference type="EMBL" id="CAH9107231.1"/>
    </source>
</evidence>
<comment type="caution">
    <text evidence="2">The sequence shown here is derived from an EMBL/GenBank/DDBJ whole genome shotgun (WGS) entry which is preliminary data.</text>
</comment>
<gene>
    <name evidence="2" type="ORF">CEPIT_LOCUS17877</name>
</gene>
<dbReference type="Proteomes" id="UP001152523">
    <property type="component" value="Unassembled WGS sequence"/>
</dbReference>
<dbReference type="AlphaFoldDB" id="A0AAV0DR69"/>
<feature type="region of interest" description="Disordered" evidence="1">
    <location>
        <begin position="466"/>
        <end position="499"/>
    </location>
</feature>
<dbReference type="SUPFAM" id="SSF50249">
    <property type="entry name" value="Nucleic acid-binding proteins"/>
    <property type="match status" value="3"/>
</dbReference>
<dbReference type="InterPro" id="IPR012340">
    <property type="entry name" value="NA-bd_OB-fold"/>
</dbReference>
<organism evidence="2 3">
    <name type="scientific">Cuscuta epithymum</name>
    <dbReference type="NCBI Taxonomy" id="186058"/>
    <lineage>
        <taxon>Eukaryota</taxon>
        <taxon>Viridiplantae</taxon>
        <taxon>Streptophyta</taxon>
        <taxon>Embryophyta</taxon>
        <taxon>Tracheophyta</taxon>
        <taxon>Spermatophyta</taxon>
        <taxon>Magnoliopsida</taxon>
        <taxon>eudicotyledons</taxon>
        <taxon>Gunneridae</taxon>
        <taxon>Pentapetalae</taxon>
        <taxon>asterids</taxon>
        <taxon>lamiids</taxon>
        <taxon>Solanales</taxon>
        <taxon>Convolvulaceae</taxon>
        <taxon>Cuscuteae</taxon>
        <taxon>Cuscuta</taxon>
        <taxon>Cuscuta subgen. Cuscuta</taxon>
    </lineage>
</organism>